<proteinExistence type="predicted"/>
<organism evidence="3 4">
    <name type="scientific">Candidatus Nitrospira neomarina</name>
    <dbReference type="NCBI Taxonomy" id="3020899"/>
    <lineage>
        <taxon>Bacteria</taxon>
        <taxon>Pseudomonadati</taxon>
        <taxon>Nitrospirota</taxon>
        <taxon>Nitrospiria</taxon>
        <taxon>Nitrospirales</taxon>
        <taxon>Nitrospiraceae</taxon>
        <taxon>Nitrospira</taxon>
    </lineage>
</organism>
<dbReference type="Gene3D" id="3.30.300.30">
    <property type="match status" value="1"/>
</dbReference>
<dbReference type="InterPro" id="IPR025110">
    <property type="entry name" value="AMP-bd_C"/>
</dbReference>
<protein>
    <submittedName>
        <fullName evidence="3">AMP-binding protein</fullName>
    </submittedName>
</protein>
<dbReference type="Pfam" id="PF00501">
    <property type="entry name" value="AMP-binding"/>
    <property type="match status" value="1"/>
</dbReference>
<dbReference type="Pfam" id="PF00550">
    <property type="entry name" value="PP-binding"/>
    <property type="match status" value="1"/>
</dbReference>
<dbReference type="KEGG" id="nneo:PQG83_15020"/>
<dbReference type="InterPro" id="IPR045851">
    <property type="entry name" value="AMP-bd_C_sf"/>
</dbReference>
<evidence type="ECO:0000259" key="2">
    <source>
        <dbReference type="SMART" id="SM00563"/>
    </source>
</evidence>
<dbReference type="SMART" id="SM00563">
    <property type="entry name" value="PlsC"/>
    <property type="match status" value="1"/>
</dbReference>
<dbReference type="GO" id="GO:0016746">
    <property type="term" value="F:acyltransferase activity"/>
    <property type="evidence" value="ECO:0007669"/>
    <property type="project" value="InterPro"/>
</dbReference>
<dbReference type="InterPro" id="IPR009081">
    <property type="entry name" value="PP-bd_ACP"/>
</dbReference>
<evidence type="ECO:0000313" key="3">
    <source>
        <dbReference type="EMBL" id="WNM61058.1"/>
    </source>
</evidence>
<dbReference type="InterPro" id="IPR042099">
    <property type="entry name" value="ANL_N_sf"/>
</dbReference>
<sequence>MQASPIAPTNLPDTIPEAFFALTAIAPDQVVMQIKEGERYRQHTYGEVSLLIRGLAGSLHEHGLGPGHRVALVAENRPEWVIAHLSILTVGATAVPLDIHMPQEQLLSFLTTSNSRLVFVSSKTVALIQGLPTTITVVNMDPATTSTHLSMKDLISQGQQKPSVDRRINPDDVASLLYTSGTTKKPKGVLLTHRNFMANAKDIMGKDLAGPEDNFLVMLPLHHAYPFMIAYLVPILLGARMTFLSSLKGPDLVQCLQETGVTIVVGVPQIFSMIRRSIFEELARRPAFVRPLITLLLGLSDFVRTHTRWNPGRRVFTPVHRRFGSSLRLLCSGGAKLDPQISKDLGNLGFTIREGYGLTETAPVIAFSSLSRLKPGSVGPPLASVEVRIDQPNEEGIGEVVVRGPNVMKGYDQAPAETAEAIRDGWFFTGDLGYLDSDGYLFLTGRIKELIVTPGGKNILPEELEEAYQQNPAIAELCILGLPRPGEEGEYLHAVVVPNFDYLRDHKIHDSATYIKDALNSVAATLPSYKRISGVTFIKDPLPRTRLGKIQRHLVRAMTQSKQTAVEPAPEQEPETDQEIRQTTIGQVVIQTLVGLISADRALRLDDHLDLDLGFDSLKRVEFQAALENRLGAVPETFMGEVVTVRDVITKLIALQQTPVEDTETTSSWHQIFETPLPPALKRTVLAPLSRGNKIIGQTGMAIVGTLSRLAFPLTVKGITHLPKEGPFILAANHLSFVDPFIILATVPPSTFSQLYTLGWEPFFRSPFRRWVARVGHVIPVGPETPLVNVLKASVALLRKGKSLLIFPEGERSLDGQLLPFKKGLGVLACELHIPIIPVKIEGSFQVWPPDAKTPQRHPISLTFGEGQTFTPSMVETWTTRGEDPYSAATQLIREAVASL</sequence>
<reference evidence="3 4" key="1">
    <citation type="submission" date="2023-01" db="EMBL/GenBank/DDBJ databases">
        <title>Cultivation and genomic characterization of new, ubiquitous marine nitrite-oxidizing bacteria from the Nitrospirales.</title>
        <authorList>
            <person name="Mueller A.J."/>
            <person name="Daebeler A."/>
            <person name="Herbold C.W."/>
            <person name="Kirkegaard R.H."/>
            <person name="Daims H."/>
        </authorList>
    </citation>
    <scope>NUCLEOTIDE SEQUENCE [LARGE SCALE GENOMIC DNA]</scope>
    <source>
        <strain evidence="3 4">DK</strain>
    </source>
</reference>
<dbReference type="Proteomes" id="UP001302494">
    <property type="component" value="Chromosome"/>
</dbReference>
<dbReference type="PANTHER" id="PTHR43767">
    <property type="entry name" value="LONG-CHAIN-FATTY-ACID--COA LIGASE"/>
    <property type="match status" value="1"/>
</dbReference>
<dbReference type="Pfam" id="PF01553">
    <property type="entry name" value="Acyltransferase"/>
    <property type="match status" value="1"/>
</dbReference>
<evidence type="ECO:0000313" key="4">
    <source>
        <dbReference type="Proteomes" id="UP001302494"/>
    </source>
</evidence>
<evidence type="ECO:0000256" key="1">
    <source>
        <dbReference type="SAM" id="MobiDB-lite"/>
    </source>
</evidence>
<dbReference type="Pfam" id="PF13193">
    <property type="entry name" value="AMP-binding_C"/>
    <property type="match status" value="1"/>
</dbReference>
<feature type="region of interest" description="Disordered" evidence="1">
    <location>
        <begin position="561"/>
        <end position="580"/>
    </location>
</feature>
<dbReference type="InterPro" id="IPR002123">
    <property type="entry name" value="Plipid/glycerol_acylTrfase"/>
</dbReference>
<dbReference type="SUPFAM" id="SSF56801">
    <property type="entry name" value="Acetyl-CoA synthetase-like"/>
    <property type="match status" value="1"/>
</dbReference>
<dbReference type="Gene3D" id="1.10.1200.10">
    <property type="entry name" value="ACP-like"/>
    <property type="match status" value="1"/>
</dbReference>
<dbReference type="GO" id="GO:0016878">
    <property type="term" value="F:acid-thiol ligase activity"/>
    <property type="evidence" value="ECO:0007669"/>
    <property type="project" value="UniProtKB-ARBA"/>
</dbReference>
<dbReference type="AlphaFoldDB" id="A0AA96GG14"/>
<dbReference type="InterPro" id="IPR000873">
    <property type="entry name" value="AMP-dep_synth/lig_dom"/>
</dbReference>
<dbReference type="Gene3D" id="3.40.50.12780">
    <property type="entry name" value="N-terminal domain of ligase-like"/>
    <property type="match status" value="1"/>
</dbReference>
<dbReference type="InterPro" id="IPR036736">
    <property type="entry name" value="ACP-like_sf"/>
</dbReference>
<dbReference type="SUPFAM" id="SSF69593">
    <property type="entry name" value="Glycerol-3-phosphate (1)-acyltransferase"/>
    <property type="match status" value="1"/>
</dbReference>
<dbReference type="EMBL" id="CP116968">
    <property type="protein sequence ID" value="WNM61058.1"/>
    <property type="molecule type" value="Genomic_DNA"/>
</dbReference>
<name>A0AA96GG14_9BACT</name>
<dbReference type="PANTHER" id="PTHR43767:SF1">
    <property type="entry name" value="NONRIBOSOMAL PEPTIDE SYNTHASE PES1 (EUROFUNG)-RELATED"/>
    <property type="match status" value="1"/>
</dbReference>
<dbReference type="InterPro" id="IPR050237">
    <property type="entry name" value="ATP-dep_AMP-bd_enzyme"/>
</dbReference>
<gene>
    <name evidence="3" type="ORF">PQG83_15020</name>
</gene>
<accession>A0AA96GG14</accession>
<feature type="domain" description="Phospholipid/glycerol acyltransferase" evidence="2">
    <location>
        <begin position="728"/>
        <end position="844"/>
    </location>
</feature>
<dbReference type="CDD" id="cd07989">
    <property type="entry name" value="LPLAT_AGPAT-like"/>
    <property type="match status" value="1"/>
</dbReference>
<keyword evidence="4" id="KW-1185">Reference proteome</keyword>
<dbReference type="RefSeq" id="WP_312742667.1">
    <property type="nucleotide sequence ID" value="NZ_CP116968.1"/>
</dbReference>
<dbReference type="SUPFAM" id="SSF47336">
    <property type="entry name" value="ACP-like"/>
    <property type="match status" value="1"/>
</dbReference>